<dbReference type="InterPro" id="IPR015032">
    <property type="entry name" value="ThsB__TIR-like_domain"/>
</dbReference>
<dbReference type="Proteomes" id="UP000009319">
    <property type="component" value="Unassembled WGS sequence"/>
</dbReference>
<organism evidence="5 6">
    <name type="scientific">Rhizobium mesoamericanum STM3625</name>
    <dbReference type="NCBI Taxonomy" id="1211777"/>
    <lineage>
        <taxon>Bacteria</taxon>
        <taxon>Pseudomonadati</taxon>
        <taxon>Pseudomonadota</taxon>
        <taxon>Alphaproteobacteria</taxon>
        <taxon>Hyphomicrobiales</taxon>
        <taxon>Rhizobiaceae</taxon>
        <taxon>Rhizobium/Agrobacterium group</taxon>
        <taxon>Rhizobium</taxon>
    </lineage>
</organism>
<dbReference type="eggNOG" id="COG0507">
    <property type="taxonomic scope" value="Bacteria"/>
</dbReference>
<protein>
    <submittedName>
        <fullName evidence="5">Putative nuclease protein (Modular protein)</fullName>
    </submittedName>
</protein>
<evidence type="ECO:0000256" key="1">
    <source>
        <dbReference type="ARBA" id="ARBA00010873"/>
    </source>
</evidence>
<evidence type="ECO:0000259" key="4">
    <source>
        <dbReference type="Pfam" id="PF08937"/>
    </source>
</evidence>
<dbReference type="Pfam" id="PF03389">
    <property type="entry name" value="MobA_MobL"/>
    <property type="match status" value="1"/>
</dbReference>
<sequence>MAIYHFSMKPIARSGGRSAVASAAYRAAERLTNQRDGLTNDFTNKQGVEHTEIVLPTGMPAEWAKKRSDLWNLDIASSNLSWFSYRDYSVPRNEPIIAPNETVRNSVLKARLKEQIRQASCVIVPAGMYVNDRFWIQTEIDLALNAFMYPKPIIGIRRRSQQRTPVELERQANVMVNWNSNSLATAIYEVCR</sequence>
<dbReference type="InterPro" id="IPR036490">
    <property type="entry name" value="ThsB_TIR-like_sf"/>
</dbReference>
<comment type="similarity">
    <text evidence="1">Belongs to the MobA/MobL family.</text>
</comment>
<keyword evidence="2" id="KW-0184">Conjugation</keyword>
<dbReference type="AlphaFoldDB" id="K0Q6L3"/>
<feature type="domain" description="Thoeris protein ThsB TIR-like" evidence="4">
    <location>
        <begin position="83"/>
        <end position="161"/>
    </location>
</feature>
<dbReference type="InterPro" id="IPR005053">
    <property type="entry name" value="MobA_MobL"/>
</dbReference>
<proteinExistence type="inferred from homology"/>
<evidence type="ECO:0000313" key="5">
    <source>
        <dbReference type="EMBL" id="CCM80059.1"/>
    </source>
</evidence>
<evidence type="ECO:0000259" key="3">
    <source>
        <dbReference type="Pfam" id="PF03389"/>
    </source>
</evidence>
<feature type="domain" description="MobA/MobL protein" evidence="3">
    <location>
        <begin position="17"/>
        <end position="72"/>
    </location>
</feature>
<dbReference type="Gene3D" id="3.40.50.9200">
    <property type="entry name" value="Hypothetical protein MTH538"/>
    <property type="match status" value="1"/>
</dbReference>
<gene>
    <name evidence="5" type="ORF">BN77_p2150099</name>
</gene>
<name>K0Q6L3_9HYPH</name>
<reference evidence="5 6" key="1">
    <citation type="journal article" date="2013" name="Genome Announc.">
        <title>Draft Genome Sequence of Rhizobium mesoamericanum STM3625, a Nitrogen-Fixing Symbiont of Mimosa pudica Isolated in French Guiana (South America).</title>
        <authorList>
            <person name="Moulin L."/>
            <person name="Mornico D."/>
            <person name="Melkonian R."/>
            <person name="Klonowska A."/>
        </authorList>
    </citation>
    <scope>NUCLEOTIDE SEQUENCE [LARGE SCALE GENOMIC DNA]</scope>
    <source>
        <strain evidence="5 6">STM3625</strain>
    </source>
</reference>
<dbReference type="HOGENOM" id="CLU_1414176_0_0_5"/>
<evidence type="ECO:0000313" key="6">
    <source>
        <dbReference type="Proteomes" id="UP000009319"/>
    </source>
</evidence>
<evidence type="ECO:0000256" key="2">
    <source>
        <dbReference type="ARBA" id="ARBA00022971"/>
    </source>
</evidence>
<accession>K0Q6L3</accession>
<comment type="caution">
    <text evidence="5">The sequence shown here is derived from an EMBL/GenBank/DDBJ whole genome shotgun (WGS) entry which is preliminary data.</text>
</comment>
<dbReference type="RefSeq" id="WP_007539531.1">
    <property type="nucleotide sequence ID" value="NZ_HF536778.1"/>
</dbReference>
<keyword evidence="6" id="KW-1185">Reference proteome</keyword>
<dbReference type="Gene3D" id="3.30.930.30">
    <property type="match status" value="1"/>
</dbReference>
<dbReference type="SUPFAM" id="SSF52206">
    <property type="entry name" value="Hypothetical protein MTH538"/>
    <property type="match status" value="1"/>
</dbReference>
<dbReference type="EMBL" id="CANI01000078">
    <property type="protein sequence ID" value="CCM80059.1"/>
    <property type="molecule type" value="Genomic_DNA"/>
</dbReference>
<dbReference type="Pfam" id="PF08937">
    <property type="entry name" value="ThsB_TIR"/>
    <property type="match status" value="1"/>
</dbReference>
<dbReference type="STRING" id="1211777.BN77_p2150099"/>